<gene>
    <name evidence="2" type="ORF">AB8Z38_14090</name>
</gene>
<dbReference type="EMBL" id="CP165734">
    <property type="protein sequence ID" value="XDV60370.1"/>
    <property type="molecule type" value="Genomic_DNA"/>
</dbReference>
<dbReference type="AlphaFoldDB" id="A0AB39XT73"/>
<evidence type="ECO:0000313" key="2">
    <source>
        <dbReference type="EMBL" id="XDV60370.1"/>
    </source>
</evidence>
<dbReference type="InterPro" id="IPR054189">
    <property type="entry name" value="DUF6894"/>
</dbReference>
<feature type="domain" description="DUF6894" evidence="1">
    <location>
        <begin position="3"/>
        <end position="63"/>
    </location>
</feature>
<dbReference type="Pfam" id="PF21834">
    <property type="entry name" value="DUF6894"/>
    <property type="match status" value="1"/>
</dbReference>
<evidence type="ECO:0000259" key="1">
    <source>
        <dbReference type="Pfam" id="PF21834"/>
    </source>
</evidence>
<name>A0AB39XT73_9BRAD</name>
<proteinExistence type="predicted"/>
<accession>A0AB39XT73</accession>
<dbReference type="RefSeq" id="WP_085350381.1">
    <property type="nucleotide sequence ID" value="NZ_CP165734.1"/>
</dbReference>
<sequence length="71" mass="8302">MPRYFFHIDNHKPFRDDDGEELPDDNAAWREALRTLRTLESNLDPGQHWRLSVRGPRGPLFDITVDTARLG</sequence>
<reference evidence="2" key="1">
    <citation type="submission" date="2024-08" db="EMBL/GenBank/DDBJ databases">
        <authorList>
            <person name="Chaddad Z."/>
            <person name="Lamrabet M."/>
            <person name="Bouhnik O."/>
            <person name="Alami S."/>
            <person name="Wipf D."/>
            <person name="Courty P.E."/>
            <person name="Missbah El Idrissi M."/>
        </authorList>
    </citation>
    <scope>NUCLEOTIDE SEQUENCE</scope>
    <source>
        <strain evidence="2">LLZ17</strain>
    </source>
</reference>
<organism evidence="2">
    <name type="scientific">Bradyrhizobium sp. LLZ17</name>
    <dbReference type="NCBI Taxonomy" id="3239388"/>
    <lineage>
        <taxon>Bacteria</taxon>
        <taxon>Pseudomonadati</taxon>
        <taxon>Pseudomonadota</taxon>
        <taxon>Alphaproteobacteria</taxon>
        <taxon>Hyphomicrobiales</taxon>
        <taxon>Nitrobacteraceae</taxon>
        <taxon>Bradyrhizobium</taxon>
    </lineage>
</organism>
<protein>
    <submittedName>
        <fullName evidence="2">tRNA 5-methylaminomethyl-2-thiouridine synthase</fullName>
    </submittedName>
</protein>